<dbReference type="InterPro" id="IPR032710">
    <property type="entry name" value="NTF2-like_dom_sf"/>
</dbReference>
<keyword evidence="2" id="KW-0378">Hydrolase</keyword>
<evidence type="ECO:0000313" key="3">
    <source>
        <dbReference type="Proteomes" id="UP000321571"/>
    </source>
</evidence>
<dbReference type="OrthoDB" id="9781757at2"/>
<evidence type="ECO:0000259" key="1">
    <source>
        <dbReference type="Pfam" id="PF07858"/>
    </source>
</evidence>
<dbReference type="Gene3D" id="3.10.450.50">
    <property type="match status" value="1"/>
</dbReference>
<organism evidence="2 3">
    <name type="scientific">Aeromicrobium terrae</name>
    <dbReference type="NCBI Taxonomy" id="2498846"/>
    <lineage>
        <taxon>Bacteria</taxon>
        <taxon>Bacillati</taxon>
        <taxon>Actinomycetota</taxon>
        <taxon>Actinomycetes</taxon>
        <taxon>Propionibacteriales</taxon>
        <taxon>Nocardioidaceae</taxon>
        <taxon>Aeromicrobium</taxon>
    </lineage>
</organism>
<dbReference type="EMBL" id="VDUX01000002">
    <property type="protein sequence ID" value="TXL62103.1"/>
    <property type="molecule type" value="Genomic_DNA"/>
</dbReference>
<feature type="domain" description="Limonene-1,2-epoxide hydrolase" evidence="1">
    <location>
        <begin position="10"/>
        <end position="126"/>
    </location>
</feature>
<dbReference type="GO" id="GO:0016787">
    <property type="term" value="F:hydrolase activity"/>
    <property type="evidence" value="ECO:0007669"/>
    <property type="project" value="UniProtKB-KW"/>
</dbReference>
<dbReference type="SUPFAM" id="SSF54427">
    <property type="entry name" value="NTF2-like"/>
    <property type="match status" value="1"/>
</dbReference>
<name>A0A5C8NNQ3_9ACTN</name>
<evidence type="ECO:0000313" key="2">
    <source>
        <dbReference type="EMBL" id="TXL62103.1"/>
    </source>
</evidence>
<keyword evidence="3" id="KW-1185">Reference proteome</keyword>
<dbReference type="RefSeq" id="WP_147684458.1">
    <property type="nucleotide sequence ID" value="NZ_VDUX01000002.1"/>
</dbReference>
<protein>
    <submittedName>
        <fullName evidence="2">Epoxide hydrolase</fullName>
    </submittedName>
</protein>
<dbReference type="AlphaFoldDB" id="A0A5C8NNQ3"/>
<proteinExistence type="predicted"/>
<dbReference type="Pfam" id="PF07858">
    <property type="entry name" value="LEH"/>
    <property type="match status" value="1"/>
</dbReference>
<dbReference type="Proteomes" id="UP000321571">
    <property type="component" value="Unassembled WGS sequence"/>
</dbReference>
<sequence length="129" mass="14309">MTEPTKPEGNAAVVTEFLDALAAPDTDRALSLLAPDIEWRNTGLPTFRGGRVFAMLRDMEKRGVGFAVDVHAIAEQGDVVLTDRTDYLWKGRLKTGFWVRGTFTVRDGLITVWDDAFSLGNLLKGFVKH</sequence>
<reference evidence="2 3" key="1">
    <citation type="submission" date="2019-06" db="EMBL/GenBank/DDBJ databases">
        <title>Aeromicrobium sp. nov., isolated from a maize field.</title>
        <authorList>
            <person name="Lin S.-Y."/>
            <person name="Tsai C.-F."/>
            <person name="Young C.-C."/>
        </authorList>
    </citation>
    <scope>NUCLEOTIDE SEQUENCE [LARGE SCALE GENOMIC DNA]</scope>
    <source>
        <strain evidence="2 3">CC-CFT486</strain>
    </source>
</reference>
<dbReference type="InterPro" id="IPR013100">
    <property type="entry name" value="LEH"/>
</dbReference>
<comment type="caution">
    <text evidence="2">The sequence shown here is derived from an EMBL/GenBank/DDBJ whole genome shotgun (WGS) entry which is preliminary data.</text>
</comment>
<accession>A0A5C8NNQ3</accession>
<gene>
    <name evidence="2" type="ORF">FHP06_05170</name>
</gene>